<evidence type="ECO:0000313" key="1">
    <source>
        <dbReference type="EMBL" id="EFI93819.1"/>
    </source>
</evidence>
<dbReference type="HOGENOM" id="CLU_1237633_0_0_1"/>
<name>D8QEB3_SCHCM</name>
<protein>
    <submittedName>
        <fullName evidence="1">Uncharacterized protein</fullName>
    </submittedName>
</protein>
<sequence>MGRWGMIISDACRCSLRKAASLCILRSRRRCLRGMLGSEAVIGYRVLDIRFQYSSATSAYTPAALPPHLPPVARSRSHSCTRHFRLRFSTLSTSLYKVLNIALACTSHIAMLSPSLSGLDNGFHVTSTHIAMAALAFYLAFPSSSRSVNQHCAVSSRQAPQHCPHRSVSLHRPTLASFSTSLWVFRVEWIDGSFSIIAHAYTLFLSVHCMFPALYTASYWLCAH</sequence>
<evidence type="ECO:0000313" key="2">
    <source>
        <dbReference type="Proteomes" id="UP000007431"/>
    </source>
</evidence>
<accession>D8QEB3</accession>
<reference evidence="1 2" key="1">
    <citation type="journal article" date="2010" name="Nat. Biotechnol.">
        <title>Genome sequence of the model mushroom Schizophyllum commune.</title>
        <authorList>
            <person name="Ohm R.A."/>
            <person name="de Jong J.F."/>
            <person name="Lugones L.G."/>
            <person name="Aerts A."/>
            <person name="Kothe E."/>
            <person name="Stajich J.E."/>
            <person name="de Vries R.P."/>
            <person name="Record E."/>
            <person name="Levasseur A."/>
            <person name="Baker S.E."/>
            <person name="Bartholomew K.A."/>
            <person name="Coutinho P.M."/>
            <person name="Erdmann S."/>
            <person name="Fowler T.J."/>
            <person name="Gathman A.C."/>
            <person name="Lombard V."/>
            <person name="Henrissat B."/>
            <person name="Knabe N."/>
            <person name="Kuees U."/>
            <person name="Lilly W.W."/>
            <person name="Lindquist E."/>
            <person name="Lucas S."/>
            <person name="Magnuson J.K."/>
            <person name="Piumi F."/>
            <person name="Raudaskoski M."/>
            <person name="Salamov A."/>
            <person name="Schmutz J."/>
            <person name="Schwarze F.W.M.R."/>
            <person name="vanKuyk P.A."/>
            <person name="Horton J.S."/>
            <person name="Grigoriev I.V."/>
            <person name="Woesten H.A.B."/>
        </authorList>
    </citation>
    <scope>NUCLEOTIDE SEQUENCE [LARGE SCALE GENOMIC DNA]</scope>
    <source>
        <strain evidence="2">H4-8 / FGSC 9210</strain>
    </source>
</reference>
<dbReference type="InParanoid" id="D8QEB3"/>
<gene>
    <name evidence="1" type="ORF">SCHCODRAFT_85901</name>
</gene>
<dbReference type="Proteomes" id="UP000007431">
    <property type="component" value="Unassembled WGS sequence"/>
</dbReference>
<feature type="non-terminal residue" evidence="1">
    <location>
        <position position="224"/>
    </location>
</feature>
<dbReference type="EMBL" id="GL377310">
    <property type="protein sequence ID" value="EFI93819.1"/>
    <property type="molecule type" value="Genomic_DNA"/>
</dbReference>
<dbReference type="VEuPathDB" id="FungiDB:SCHCODRAFT_01039218"/>
<organism evidence="2">
    <name type="scientific">Schizophyllum commune (strain H4-8 / FGSC 9210)</name>
    <name type="common">Split gill fungus</name>
    <dbReference type="NCBI Taxonomy" id="578458"/>
    <lineage>
        <taxon>Eukaryota</taxon>
        <taxon>Fungi</taxon>
        <taxon>Dikarya</taxon>
        <taxon>Basidiomycota</taxon>
        <taxon>Agaricomycotina</taxon>
        <taxon>Agaricomycetes</taxon>
        <taxon>Agaricomycetidae</taxon>
        <taxon>Agaricales</taxon>
        <taxon>Schizophyllaceae</taxon>
        <taxon>Schizophyllum</taxon>
    </lineage>
</organism>
<keyword evidence="2" id="KW-1185">Reference proteome</keyword>
<proteinExistence type="predicted"/>
<dbReference type="AlphaFoldDB" id="D8QEB3"/>